<evidence type="ECO:0000313" key="6">
    <source>
        <dbReference type="EMBL" id="MFC4618860.1"/>
    </source>
</evidence>
<dbReference type="SUPFAM" id="SSF51419">
    <property type="entry name" value="PLP-binding barrel"/>
    <property type="match status" value="1"/>
</dbReference>
<gene>
    <name evidence="6" type="primary">alr</name>
    <name evidence="6" type="ORF">ACFO4N_08925</name>
</gene>
<dbReference type="Gene3D" id="2.40.37.10">
    <property type="entry name" value="Lyase, Ornithine Decarboxylase, Chain A, domain 1"/>
    <property type="match status" value="1"/>
</dbReference>
<dbReference type="Pfam" id="PF00842">
    <property type="entry name" value="Ala_racemase_C"/>
    <property type="match status" value="1"/>
</dbReference>
<sequence>MVDYYRDTWAEINLDAVAANVENMKAHLAKDVQIMAVVKADGYGHGAVQTAQTALASGASWLGVALLDEAIALRQAGIRAPILVLGWTRPSDINLAERLNISLTVFQKEWMDAASAAYKGKAPVFIHLKCDTGMGRLGVRSKEEMTELIKAIKSDPRFIVEGAFTHFATADETDRRYFDLQYTRFEEMLGWLETLRINPNIIHCGNSAAALKHPSKMFNLIRFGIAMYGLSPSLEMKPDLPFPLQEAFALRSRLVHVKKIAAGEAVSYGATFKAEAPTWIGTIPIGYADGWLRRLSGKASVLVSGRRMPIVGRICMDQMMCQLDQAYPVGEAVTLIGEADGRAIPIDEIAGYLETINYEVPCMISKRVPRLYFKNGKKIHMTNSILNKLDINCEWP</sequence>
<evidence type="ECO:0000256" key="1">
    <source>
        <dbReference type="ARBA" id="ARBA00001933"/>
    </source>
</evidence>
<dbReference type="SUPFAM" id="SSF50621">
    <property type="entry name" value="Alanine racemase C-terminal domain-like"/>
    <property type="match status" value="1"/>
</dbReference>
<dbReference type="EMBL" id="JBHSFW010000003">
    <property type="protein sequence ID" value="MFC4618860.1"/>
    <property type="molecule type" value="Genomic_DNA"/>
</dbReference>
<dbReference type="PRINTS" id="PR00992">
    <property type="entry name" value="ALARACEMASE"/>
</dbReference>
<dbReference type="InterPro" id="IPR009006">
    <property type="entry name" value="Ala_racemase/Decarboxylase_C"/>
</dbReference>
<dbReference type="EC" id="5.1.1.1" evidence="4"/>
<comment type="catalytic activity">
    <reaction evidence="4">
        <text>L-alanine = D-alanine</text>
        <dbReference type="Rhea" id="RHEA:20249"/>
        <dbReference type="ChEBI" id="CHEBI:57416"/>
        <dbReference type="ChEBI" id="CHEBI:57972"/>
        <dbReference type="EC" id="5.1.1.1"/>
    </reaction>
</comment>
<name>A0ABV9GQD6_9BACL</name>
<proteinExistence type="inferred from homology"/>
<dbReference type="Pfam" id="PF01168">
    <property type="entry name" value="Ala_racemase_N"/>
    <property type="match status" value="1"/>
</dbReference>
<feature type="binding site" evidence="4">
    <location>
        <position position="136"/>
    </location>
    <ligand>
        <name>substrate</name>
    </ligand>
</feature>
<comment type="pathway">
    <text evidence="4">Amino-acid biosynthesis; D-alanine biosynthesis; D-alanine from L-alanine: step 1/1.</text>
</comment>
<evidence type="ECO:0000256" key="4">
    <source>
        <dbReference type="HAMAP-Rule" id="MF_01201"/>
    </source>
</evidence>
<protein>
    <recommendedName>
        <fullName evidence="4">Alanine racemase</fullName>
        <ecNumber evidence="4">5.1.1.1</ecNumber>
    </recommendedName>
</protein>
<dbReference type="PANTHER" id="PTHR30511:SF0">
    <property type="entry name" value="ALANINE RACEMASE, CATABOLIC-RELATED"/>
    <property type="match status" value="1"/>
</dbReference>
<comment type="similarity">
    <text evidence="4">Belongs to the alanine racemase family.</text>
</comment>
<dbReference type="InterPro" id="IPR000821">
    <property type="entry name" value="Ala_racemase"/>
</dbReference>
<dbReference type="InterPro" id="IPR020622">
    <property type="entry name" value="Ala_racemase_pyridoxalP-BS"/>
</dbReference>
<keyword evidence="7" id="KW-1185">Reference proteome</keyword>
<evidence type="ECO:0000313" key="7">
    <source>
        <dbReference type="Proteomes" id="UP001596022"/>
    </source>
</evidence>
<dbReference type="InterPro" id="IPR029066">
    <property type="entry name" value="PLP-binding_barrel"/>
</dbReference>
<dbReference type="Gene3D" id="3.20.20.10">
    <property type="entry name" value="Alanine racemase"/>
    <property type="match status" value="1"/>
</dbReference>
<comment type="caution">
    <text evidence="6">The sequence shown here is derived from an EMBL/GenBank/DDBJ whole genome shotgun (WGS) entry which is preliminary data.</text>
</comment>
<organism evidence="6 7">
    <name type="scientific">Camelliibacillus cellulosilyticus</name>
    <dbReference type="NCBI Taxonomy" id="2174486"/>
    <lineage>
        <taxon>Bacteria</taxon>
        <taxon>Bacillati</taxon>
        <taxon>Bacillota</taxon>
        <taxon>Bacilli</taxon>
        <taxon>Bacillales</taxon>
        <taxon>Sporolactobacillaceae</taxon>
        <taxon>Camelliibacillus</taxon>
    </lineage>
</organism>
<dbReference type="Proteomes" id="UP001596022">
    <property type="component" value="Unassembled WGS sequence"/>
</dbReference>
<keyword evidence="2 4" id="KW-0663">Pyridoxal phosphate</keyword>
<evidence type="ECO:0000256" key="2">
    <source>
        <dbReference type="ARBA" id="ARBA00022898"/>
    </source>
</evidence>
<dbReference type="RefSeq" id="WP_376845961.1">
    <property type="nucleotide sequence ID" value="NZ_JBHSFW010000003.1"/>
</dbReference>
<dbReference type="PROSITE" id="PS00395">
    <property type="entry name" value="ALANINE_RACEMASE"/>
    <property type="match status" value="1"/>
</dbReference>
<accession>A0ABV9GQD6</accession>
<comment type="function">
    <text evidence="4">Catalyzes the interconversion of L-alanine and D-alanine. May also act on other amino acids.</text>
</comment>
<feature type="active site" description="Proton acceptor; specific for D-alanine" evidence="4">
    <location>
        <position position="39"/>
    </location>
</feature>
<feature type="domain" description="Alanine racemase C-terminal" evidence="5">
    <location>
        <begin position="247"/>
        <end position="373"/>
    </location>
</feature>
<dbReference type="GO" id="GO:0008784">
    <property type="term" value="F:alanine racemase activity"/>
    <property type="evidence" value="ECO:0007669"/>
    <property type="project" value="UniProtKB-EC"/>
</dbReference>
<feature type="active site" description="Proton acceptor; specific for L-alanine" evidence="4">
    <location>
        <position position="268"/>
    </location>
</feature>
<dbReference type="CDD" id="cd00430">
    <property type="entry name" value="PLPDE_III_AR"/>
    <property type="match status" value="1"/>
</dbReference>
<evidence type="ECO:0000259" key="5">
    <source>
        <dbReference type="SMART" id="SM01005"/>
    </source>
</evidence>
<dbReference type="HAMAP" id="MF_01201">
    <property type="entry name" value="Ala_racemase"/>
    <property type="match status" value="1"/>
</dbReference>
<dbReference type="SMART" id="SM01005">
    <property type="entry name" value="Ala_racemase_C"/>
    <property type="match status" value="1"/>
</dbReference>
<evidence type="ECO:0000256" key="3">
    <source>
        <dbReference type="ARBA" id="ARBA00023235"/>
    </source>
</evidence>
<dbReference type="NCBIfam" id="TIGR00492">
    <property type="entry name" value="alr"/>
    <property type="match status" value="1"/>
</dbReference>
<reference evidence="7" key="1">
    <citation type="journal article" date="2019" name="Int. J. Syst. Evol. Microbiol.">
        <title>The Global Catalogue of Microorganisms (GCM) 10K type strain sequencing project: providing services to taxonomists for standard genome sequencing and annotation.</title>
        <authorList>
            <consortium name="The Broad Institute Genomics Platform"/>
            <consortium name="The Broad Institute Genome Sequencing Center for Infectious Disease"/>
            <person name="Wu L."/>
            <person name="Ma J."/>
        </authorList>
    </citation>
    <scope>NUCLEOTIDE SEQUENCE [LARGE SCALE GENOMIC DNA]</scope>
    <source>
        <strain evidence="7">CGMCC 1.16306</strain>
    </source>
</reference>
<dbReference type="PANTHER" id="PTHR30511">
    <property type="entry name" value="ALANINE RACEMASE"/>
    <property type="match status" value="1"/>
</dbReference>
<feature type="binding site" evidence="4">
    <location>
        <position position="316"/>
    </location>
    <ligand>
        <name>substrate</name>
    </ligand>
</feature>
<comment type="cofactor">
    <cofactor evidence="1 4">
        <name>pyridoxal 5'-phosphate</name>
        <dbReference type="ChEBI" id="CHEBI:597326"/>
    </cofactor>
</comment>
<feature type="modified residue" description="N6-(pyridoxal phosphate)lysine" evidence="4">
    <location>
        <position position="39"/>
    </location>
</feature>
<dbReference type="InterPro" id="IPR011079">
    <property type="entry name" value="Ala_racemase_C"/>
</dbReference>
<dbReference type="InterPro" id="IPR001608">
    <property type="entry name" value="Ala_racemase_N"/>
</dbReference>
<keyword evidence="3 4" id="KW-0413">Isomerase</keyword>